<evidence type="ECO:0000313" key="3">
    <source>
        <dbReference type="EMBL" id="GBF59453.1"/>
    </source>
</evidence>
<dbReference type="EC" id="3.1.1.1" evidence="3"/>
<name>A0A2P2EEG5_9PROT</name>
<dbReference type="InterPro" id="IPR036514">
    <property type="entry name" value="SGNH_hydro_sf"/>
</dbReference>
<dbReference type="RefSeq" id="WP_238165065.1">
    <property type="nucleotide sequence ID" value="NZ_BFBR01000015.1"/>
</dbReference>
<reference evidence="3 4" key="1">
    <citation type="journal article" date="2018" name="Genome Announc.">
        <title>Draft Genome Sequence of "Candidatus Phycosocius bacilliformis," an Alphaproteobacterial Ectosymbiont of the Hydrocarbon-Producing Green Alga Botryococcus braunii.</title>
        <authorList>
            <person name="Tanabe Y."/>
            <person name="Yamaguchi H."/>
            <person name="Watanabe M.M."/>
        </authorList>
    </citation>
    <scope>NUCLEOTIDE SEQUENCE [LARGE SCALE GENOMIC DNA]</scope>
    <source>
        <strain evidence="3 4">BOTRYCO-2</strain>
    </source>
</reference>
<sequence length="228" mass="23927">MLQKNPQSPSRRTLLMGVATVGLGAATAQAQAQRATPPAPRPFTIVAFGDSLTAGLGVKRSEAFPARLEARLKAAGYDVRIANAGLSGDTSAGALARFDFAVPRGTDGLLLAIGANDMLQGRSPEDARKNIDTMIARAKARGIKIALLGMRAPSNWGPDYRARFDAIYPGLARKHGVALDPFVLEGVALNPTLNQADGIHPNAVGADRIAARLAPFVAKSFGLKPKRP</sequence>
<dbReference type="SUPFAM" id="SSF52266">
    <property type="entry name" value="SGNH hydrolase"/>
    <property type="match status" value="1"/>
</dbReference>
<dbReference type="PANTHER" id="PTHR30383:SF24">
    <property type="entry name" value="THIOESTERASE 1_PROTEASE 1_LYSOPHOSPHOLIPASE L1"/>
    <property type="match status" value="1"/>
</dbReference>
<dbReference type="CDD" id="cd01822">
    <property type="entry name" value="Lysophospholipase_L1_like"/>
    <property type="match status" value="1"/>
</dbReference>
<keyword evidence="3" id="KW-0378">Hydrolase</keyword>
<organism evidence="3 4">
    <name type="scientific">Candidatus Phycosocius bacilliformis</name>
    <dbReference type="NCBI Taxonomy" id="1445552"/>
    <lineage>
        <taxon>Bacteria</taxon>
        <taxon>Pseudomonadati</taxon>
        <taxon>Pseudomonadota</taxon>
        <taxon>Alphaproteobacteria</taxon>
        <taxon>Caulobacterales</taxon>
        <taxon>Caulobacterales incertae sedis</taxon>
        <taxon>Candidatus Phycosocius</taxon>
    </lineage>
</organism>
<evidence type="ECO:0000313" key="4">
    <source>
        <dbReference type="Proteomes" id="UP000245086"/>
    </source>
</evidence>
<dbReference type="Proteomes" id="UP000245086">
    <property type="component" value="Unassembled WGS sequence"/>
</dbReference>
<keyword evidence="1" id="KW-0732">Signal</keyword>
<gene>
    <name evidence="3" type="primary">tesA</name>
    <name evidence="3" type="ORF">PbB2_03153</name>
</gene>
<comment type="caution">
    <text evidence="3">The sequence shown here is derived from an EMBL/GenBank/DDBJ whole genome shotgun (WGS) entry which is preliminary data.</text>
</comment>
<evidence type="ECO:0000256" key="1">
    <source>
        <dbReference type="SAM" id="SignalP"/>
    </source>
</evidence>
<dbReference type="InterPro" id="IPR013830">
    <property type="entry name" value="SGNH_hydro"/>
</dbReference>
<dbReference type="InterPro" id="IPR051532">
    <property type="entry name" value="Ester_Hydrolysis_Enzymes"/>
</dbReference>
<accession>A0A2P2EEG5</accession>
<evidence type="ECO:0000259" key="2">
    <source>
        <dbReference type="Pfam" id="PF13472"/>
    </source>
</evidence>
<dbReference type="Pfam" id="PF13472">
    <property type="entry name" value="Lipase_GDSL_2"/>
    <property type="match status" value="1"/>
</dbReference>
<dbReference type="PROSITE" id="PS51318">
    <property type="entry name" value="TAT"/>
    <property type="match status" value="1"/>
</dbReference>
<dbReference type="GO" id="GO:0006629">
    <property type="term" value="P:lipid metabolic process"/>
    <property type="evidence" value="ECO:0007669"/>
    <property type="project" value="InterPro"/>
</dbReference>
<dbReference type="EMBL" id="BFBR01000015">
    <property type="protein sequence ID" value="GBF59453.1"/>
    <property type="molecule type" value="Genomic_DNA"/>
</dbReference>
<dbReference type="PROSITE" id="PS01098">
    <property type="entry name" value="LIPASE_GDSL_SER"/>
    <property type="match status" value="1"/>
</dbReference>
<feature type="chain" id="PRO_5015131686" evidence="1">
    <location>
        <begin position="31"/>
        <end position="228"/>
    </location>
</feature>
<dbReference type="Gene3D" id="3.40.50.1110">
    <property type="entry name" value="SGNH hydrolase"/>
    <property type="match status" value="1"/>
</dbReference>
<proteinExistence type="predicted"/>
<dbReference type="InterPro" id="IPR008265">
    <property type="entry name" value="Lipase_GDSL_AS"/>
</dbReference>
<feature type="domain" description="SGNH hydrolase-type esterase" evidence="2">
    <location>
        <begin position="47"/>
        <end position="207"/>
    </location>
</feature>
<keyword evidence="4" id="KW-1185">Reference proteome</keyword>
<dbReference type="AlphaFoldDB" id="A0A2P2EEG5"/>
<dbReference type="GO" id="GO:0004622">
    <property type="term" value="F:phosphatidylcholine lysophospholipase activity"/>
    <property type="evidence" value="ECO:0007669"/>
    <property type="project" value="TreeGrafter"/>
</dbReference>
<dbReference type="InterPro" id="IPR006311">
    <property type="entry name" value="TAT_signal"/>
</dbReference>
<protein>
    <submittedName>
        <fullName evidence="3">Esterase TesA</fullName>
        <ecNumber evidence="3">3.1.1.1</ecNumber>
    </submittedName>
</protein>
<dbReference type="PANTHER" id="PTHR30383">
    <property type="entry name" value="THIOESTERASE 1/PROTEASE 1/LYSOPHOSPHOLIPASE L1"/>
    <property type="match status" value="1"/>
</dbReference>
<feature type="signal peptide" evidence="1">
    <location>
        <begin position="1"/>
        <end position="30"/>
    </location>
</feature>
<dbReference type="GO" id="GO:0106435">
    <property type="term" value="F:carboxylesterase activity"/>
    <property type="evidence" value="ECO:0007669"/>
    <property type="project" value="UniProtKB-EC"/>
</dbReference>